<evidence type="ECO:0000313" key="4">
    <source>
        <dbReference type="EMBL" id="GAH65743.1"/>
    </source>
</evidence>
<accession>X1J7J6</accession>
<dbReference type="InterPro" id="IPR050313">
    <property type="entry name" value="Carb_Metab_HTH_regulators"/>
</dbReference>
<dbReference type="Gene3D" id="3.40.50.1360">
    <property type="match status" value="1"/>
</dbReference>
<dbReference type="Pfam" id="PF08220">
    <property type="entry name" value="HTH_DeoR"/>
    <property type="match status" value="1"/>
</dbReference>
<dbReference type="InterPro" id="IPR037171">
    <property type="entry name" value="NagB/RpiA_transferase-like"/>
</dbReference>
<evidence type="ECO:0000256" key="2">
    <source>
        <dbReference type="ARBA" id="ARBA00023163"/>
    </source>
</evidence>
<dbReference type="InterPro" id="IPR014036">
    <property type="entry name" value="DeoR-like_C"/>
</dbReference>
<dbReference type="Pfam" id="PF00455">
    <property type="entry name" value="DeoRC"/>
    <property type="match status" value="1"/>
</dbReference>
<feature type="domain" description="HTH deoR-type" evidence="3">
    <location>
        <begin position="8"/>
        <end position="63"/>
    </location>
</feature>
<name>X1J7J6_9ZZZZ</name>
<feature type="non-terminal residue" evidence="4">
    <location>
        <position position="268"/>
    </location>
</feature>
<sequence>VNNKKIIPEKRRNDILKLTETEEVLSVDMLIDMFKTSRSTIIRDIKVLEDRGLIIRTFGGIKIINKGLAYSFDSSSHEQIEEKKAIVKSAFKLIKNHSTIVLNLGVTTLELVKLIVKSNLQISVITNSFKIIDYLVINNFKDILSLGGNYYDTNYAFKGKISIENMKSLDANTSFISVYGIDPDIGVTLPFSEEADLVSIMLEKSKERVIMADHAKFGRISSYKVKCNIEDIDAIITDGRTDKKIIKKFNEKGVKVIAASHKATTSSR</sequence>
<dbReference type="SUPFAM" id="SSF100950">
    <property type="entry name" value="NagB/RpiA/CoA transferase-like"/>
    <property type="match status" value="1"/>
</dbReference>
<dbReference type="AlphaFoldDB" id="X1J7J6"/>
<dbReference type="InterPro" id="IPR036388">
    <property type="entry name" value="WH-like_DNA-bd_sf"/>
</dbReference>
<dbReference type="InterPro" id="IPR036390">
    <property type="entry name" value="WH_DNA-bd_sf"/>
</dbReference>
<dbReference type="EMBL" id="BARU01028018">
    <property type="protein sequence ID" value="GAH65743.1"/>
    <property type="molecule type" value="Genomic_DNA"/>
</dbReference>
<protein>
    <recommendedName>
        <fullName evidence="3">HTH deoR-type domain-containing protein</fullName>
    </recommendedName>
</protein>
<evidence type="ECO:0000256" key="1">
    <source>
        <dbReference type="ARBA" id="ARBA00023015"/>
    </source>
</evidence>
<keyword evidence="1" id="KW-0805">Transcription regulation</keyword>
<dbReference type="PANTHER" id="PTHR30363">
    <property type="entry name" value="HTH-TYPE TRANSCRIPTIONAL REGULATOR SRLR-RELATED"/>
    <property type="match status" value="1"/>
</dbReference>
<proteinExistence type="predicted"/>
<dbReference type="Gene3D" id="1.10.10.10">
    <property type="entry name" value="Winged helix-like DNA-binding domain superfamily/Winged helix DNA-binding domain"/>
    <property type="match status" value="1"/>
</dbReference>
<dbReference type="InterPro" id="IPR001034">
    <property type="entry name" value="DeoR_HTH"/>
</dbReference>
<feature type="non-terminal residue" evidence="4">
    <location>
        <position position="1"/>
    </location>
</feature>
<gene>
    <name evidence="4" type="ORF">S03H2_44774</name>
</gene>
<dbReference type="SMART" id="SM00420">
    <property type="entry name" value="HTH_DEOR"/>
    <property type="match status" value="1"/>
</dbReference>
<dbReference type="SUPFAM" id="SSF46785">
    <property type="entry name" value="Winged helix' DNA-binding domain"/>
    <property type="match status" value="1"/>
</dbReference>
<organism evidence="4">
    <name type="scientific">marine sediment metagenome</name>
    <dbReference type="NCBI Taxonomy" id="412755"/>
    <lineage>
        <taxon>unclassified sequences</taxon>
        <taxon>metagenomes</taxon>
        <taxon>ecological metagenomes</taxon>
    </lineage>
</organism>
<dbReference type="SMART" id="SM01134">
    <property type="entry name" value="DeoRC"/>
    <property type="match status" value="1"/>
</dbReference>
<evidence type="ECO:0000259" key="3">
    <source>
        <dbReference type="PROSITE" id="PS51000"/>
    </source>
</evidence>
<dbReference type="GO" id="GO:0003700">
    <property type="term" value="F:DNA-binding transcription factor activity"/>
    <property type="evidence" value="ECO:0007669"/>
    <property type="project" value="InterPro"/>
</dbReference>
<keyword evidence="2" id="KW-0804">Transcription</keyword>
<dbReference type="PANTHER" id="PTHR30363:SF44">
    <property type="entry name" value="AGA OPERON TRANSCRIPTIONAL REPRESSOR-RELATED"/>
    <property type="match status" value="1"/>
</dbReference>
<comment type="caution">
    <text evidence="4">The sequence shown here is derived from an EMBL/GenBank/DDBJ whole genome shotgun (WGS) entry which is preliminary data.</text>
</comment>
<dbReference type="PROSITE" id="PS51000">
    <property type="entry name" value="HTH_DEOR_2"/>
    <property type="match status" value="1"/>
</dbReference>
<reference evidence="4" key="1">
    <citation type="journal article" date="2014" name="Front. Microbiol.">
        <title>High frequency of phylogenetically diverse reductive dehalogenase-homologous genes in deep subseafloor sedimentary metagenomes.</title>
        <authorList>
            <person name="Kawai M."/>
            <person name="Futagami T."/>
            <person name="Toyoda A."/>
            <person name="Takaki Y."/>
            <person name="Nishi S."/>
            <person name="Hori S."/>
            <person name="Arai W."/>
            <person name="Tsubouchi T."/>
            <person name="Morono Y."/>
            <person name="Uchiyama I."/>
            <person name="Ito T."/>
            <person name="Fujiyama A."/>
            <person name="Inagaki F."/>
            <person name="Takami H."/>
        </authorList>
    </citation>
    <scope>NUCLEOTIDE SEQUENCE</scope>
    <source>
        <strain evidence="4">Expedition CK06-06</strain>
    </source>
</reference>